<evidence type="ECO:0000313" key="2">
    <source>
        <dbReference type="Proteomes" id="UP001236652"/>
    </source>
</evidence>
<dbReference type="EMBL" id="CP126447">
    <property type="protein sequence ID" value="WIG00310.1"/>
    <property type="molecule type" value="Genomic_DNA"/>
</dbReference>
<gene>
    <name evidence="1" type="ORF">QNI29_20905</name>
</gene>
<name>A0ABY8V3I1_9BACI</name>
<dbReference type="Proteomes" id="UP001236652">
    <property type="component" value="Plasmid unnamed"/>
</dbReference>
<organism evidence="1 2">
    <name type="scientific">Pontibacillus chungwhensis</name>
    <dbReference type="NCBI Taxonomy" id="265426"/>
    <lineage>
        <taxon>Bacteria</taxon>
        <taxon>Bacillati</taxon>
        <taxon>Bacillota</taxon>
        <taxon>Bacilli</taxon>
        <taxon>Bacillales</taxon>
        <taxon>Bacillaceae</taxon>
        <taxon>Pontibacillus</taxon>
    </lineage>
</organism>
<proteinExistence type="predicted"/>
<protein>
    <submittedName>
        <fullName evidence="1">Uncharacterized protein</fullName>
    </submittedName>
</protein>
<keyword evidence="2" id="KW-1185">Reference proteome</keyword>
<accession>A0ABY8V3I1</accession>
<reference evidence="1 2" key="1">
    <citation type="submission" date="2023-05" db="EMBL/GenBank/DDBJ databases">
        <title>Comparative genomics reveals the evidence of polycyclic aromatic hydrocarbons degradation in moderately halophilic genus Pontibacillus.</title>
        <authorList>
            <person name="Yang H."/>
            <person name="Qian Z."/>
        </authorList>
    </citation>
    <scope>NUCLEOTIDE SEQUENCE [LARGE SCALE GENOMIC DNA]</scope>
    <source>
        <strain evidence="2">HN14</strain>
        <plasmid evidence="1 2">unnamed</plasmid>
    </source>
</reference>
<dbReference type="RefSeq" id="WP_231419909.1">
    <property type="nucleotide sequence ID" value="NZ_CP126447.1"/>
</dbReference>
<sequence>MGSRYLMYFYYGEGVESTIIEGNYNPMDKMDELEKSGKTFEYRGEDILFSKVISVTEL</sequence>
<evidence type="ECO:0000313" key="1">
    <source>
        <dbReference type="EMBL" id="WIG00310.1"/>
    </source>
</evidence>
<geneLocation type="plasmid" evidence="1 2">
    <name>unnamed</name>
</geneLocation>
<keyword evidence="1" id="KW-0614">Plasmid</keyword>